<reference evidence="3" key="1">
    <citation type="submission" date="2016-10" db="EMBL/GenBank/DDBJ databases">
        <authorList>
            <person name="Varghese N."/>
            <person name="Submissions S."/>
        </authorList>
    </citation>
    <scope>NUCLEOTIDE SEQUENCE [LARGE SCALE GENOMIC DNA]</scope>
    <source>
        <strain evidence="3">DSM 3669</strain>
    </source>
</reference>
<evidence type="ECO:0000313" key="2">
    <source>
        <dbReference type="EMBL" id="SFR06280.1"/>
    </source>
</evidence>
<proteinExistence type="predicted"/>
<dbReference type="AlphaFoldDB" id="A0A1I6DLF7"/>
<dbReference type="GO" id="GO:0046464">
    <property type="term" value="P:acylglycerol catabolic process"/>
    <property type="evidence" value="ECO:0007669"/>
    <property type="project" value="TreeGrafter"/>
</dbReference>
<organism evidence="2 3">
    <name type="scientific">Desulfoscipio geothermicus DSM 3669</name>
    <dbReference type="NCBI Taxonomy" id="1121426"/>
    <lineage>
        <taxon>Bacteria</taxon>
        <taxon>Bacillati</taxon>
        <taxon>Bacillota</taxon>
        <taxon>Clostridia</taxon>
        <taxon>Eubacteriales</taxon>
        <taxon>Desulfallaceae</taxon>
        <taxon>Desulfoscipio</taxon>
    </lineage>
</organism>
<dbReference type="InterPro" id="IPR050266">
    <property type="entry name" value="AB_hydrolase_sf"/>
</dbReference>
<dbReference type="PRINTS" id="PR00111">
    <property type="entry name" value="ABHYDROLASE"/>
</dbReference>
<dbReference type="Pfam" id="PF12697">
    <property type="entry name" value="Abhydrolase_6"/>
    <property type="match status" value="1"/>
</dbReference>
<dbReference type="GO" id="GO:0016020">
    <property type="term" value="C:membrane"/>
    <property type="evidence" value="ECO:0007669"/>
    <property type="project" value="TreeGrafter"/>
</dbReference>
<sequence>MPSVVIDNKKYHYSAGVPQIDFNQAILFVHGAGGSHRHWIYQVAGLGQKYLTLAVDLPGHGESEGNACNEIDDYSSFIYDFVERVLGTPFYLAGHSMGGAIAMHFATRFPEMLKGLILIGTGARLRVAPAILNAFAAGQTFTEFVHLAYCSNAEAELLNQARQEMANTDPEIYYNDFLACDRFDIMDRLQAIKAPALVVGAAEDRLTPPKYSTFLADNISNARLHIIARAGHMMMLENPTETNQLIEEFIEE</sequence>
<dbReference type="Gene3D" id="3.40.50.1820">
    <property type="entry name" value="alpha/beta hydrolase"/>
    <property type="match status" value="1"/>
</dbReference>
<dbReference type="GO" id="GO:0047372">
    <property type="term" value="F:monoacylglycerol lipase activity"/>
    <property type="evidence" value="ECO:0007669"/>
    <property type="project" value="TreeGrafter"/>
</dbReference>
<dbReference type="PANTHER" id="PTHR43798:SF5">
    <property type="entry name" value="MONOACYLGLYCEROL LIPASE ABHD6"/>
    <property type="match status" value="1"/>
</dbReference>
<dbReference type="STRING" id="39060.SAMN05660706_11336"/>
<evidence type="ECO:0000313" key="3">
    <source>
        <dbReference type="Proteomes" id="UP000199584"/>
    </source>
</evidence>
<accession>A0A1I6DLF7</accession>
<dbReference type="InterPro" id="IPR029058">
    <property type="entry name" value="AB_hydrolase_fold"/>
</dbReference>
<dbReference type="OrthoDB" id="9775557at2"/>
<protein>
    <submittedName>
        <fullName evidence="2">Pimeloyl-ACP methyl ester carboxylesterase</fullName>
    </submittedName>
</protein>
<name>A0A1I6DLF7_9FIRM</name>
<feature type="domain" description="AB hydrolase-1" evidence="1">
    <location>
        <begin position="26"/>
        <end position="244"/>
    </location>
</feature>
<gene>
    <name evidence="2" type="ORF">SAMN05660706_11336</name>
</gene>
<dbReference type="InterPro" id="IPR000073">
    <property type="entry name" value="AB_hydrolase_1"/>
</dbReference>
<dbReference type="SUPFAM" id="SSF53474">
    <property type="entry name" value="alpha/beta-Hydrolases"/>
    <property type="match status" value="1"/>
</dbReference>
<dbReference type="EMBL" id="FOYM01000013">
    <property type="protein sequence ID" value="SFR06280.1"/>
    <property type="molecule type" value="Genomic_DNA"/>
</dbReference>
<dbReference type="Proteomes" id="UP000199584">
    <property type="component" value="Unassembled WGS sequence"/>
</dbReference>
<dbReference type="PANTHER" id="PTHR43798">
    <property type="entry name" value="MONOACYLGLYCEROL LIPASE"/>
    <property type="match status" value="1"/>
</dbReference>
<evidence type="ECO:0000259" key="1">
    <source>
        <dbReference type="Pfam" id="PF12697"/>
    </source>
</evidence>
<keyword evidence="3" id="KW-1185">Reference proteome</keyword>
<dbReference type="RefSeq" id="WP_092483280.1">
    <property type="nucleotide sequence ID" value="NZ_FOYM01000013.1"/>
</dbReference>